<dbReference type="Proteomes" id="UP001501074">
    <property type="component" value="Unassembled WGS sequence"/>
</dbReference>
<comment type="caution">
    <text evidence="3">The sequence shown here is derived from an EMBL/GenBank/DDBJ whole genome shotgun (WGS) entry which is preliminary data.</text>
</comment>
<dbReference type="PANTHER" id="PTHR38133:SF1">
    <property type="entry name" value="SLR1429 PROTEIN"/>
    <property type="match status" value="1"/>
</dbReference>
<dbReference type="EMBL" id="BAAAZO010000001">
    <property type="protein sequence ID" value="GAA3592822.1"/>
    <property type="molecule type" value="Genomic_DNA"/>
</dbReference>
<proteinExistence type="predicted"/>
<dbReference type="RefSeq" id="WP_231488469.1">
    <property type="nucleotide sequence ID" value="NZ_BAAAZO010000001.1"/>
</dbReference>
<keyword evidence="1" id="KW-0479">Metal-binding</keyword>
<dbReference type="PANTHER" id="PTHR38133">
    <property type="entry name" value="SLR1429 PROTEIN"/>
    <property type="match status" value="1"/>
</dbReference>
<dbReference type="Pfam" id="PF04434">
    <property type="entry name" value="SWIM"/>
    <property type="match status" value="1"/>
</dbReference>
<keyword evidence="4" id="KW-1185">Reference proteome</keyword>
<name>A0ABP6YY53_9ACTN</name>
<keyword evidence="1" id="KW-0863">Zinc-finger</keyword>
<evidence type="ECO:0000259" key="2">
    <source>
        <dbReference type="PROSITE" id="PS50966"/>
    </source>
</evidence>
<evidence type="ECO:0000256" key="1">
    <source>
        <dbReference type="PROSITE-ProRule" id="PRU00325"/>
    </source>
</evidence>
<organism evidence="3 4">
    <name type="scientific">Kineosporia mesophila</name>
    <dbReference type="NCBI Taxonomy" id="566012"/>
    <lineage>
        <taxon>Bacteria</taxon>
        <taxon>Bacillati</taxon>
        <taxon>Actinomycetota</taxon>
        <taxon>Actinomycetes</taxon>
        <taxon>Kineosporiales</taxon>
        <taxon>Kineosporiaceae</taxon>
        <taxon>Kineosporia</taxon>
    </lineage>
</organism>
<gene>
    <name evidence="3" type="ORF">GCM10022223_04460</name>
</gene>
<protein>
    <submittedName>
        <fullName evidence="3">SWIM zinc finger family protein</fullName>
    </submittedName>
</protein>
<evidence type="ECO:0000313" key="3">
    <source>
        <dbReference type="EMBL" id="GAA3592822.1"/>
    </source>
</evidence>
<sequence>MAAFRKPGFEPYGKPRPVENGLTARSARGDIGEQWWSRRFIGVLESFALGTRLTRGRAYARKGQVVSLEVTPGVVTAEVQGSRVTPYRVRIGLKKFTRLVWAKVEVVLAEQALFSAQLLAGEFPRELEPVFAQAGAPLFPGRLADLDLACTCPDPAVPCKHIAAVFYLLAERFDDDPFLVLRWRGRDREVLLDQLRELRGDEEVPELLGEVTDEPGATSSSILGAALALTESDLAPVVTGRKRAKPGPPGGDAVTFWTAGQLLPMPSHPELPVDLLLRQLPVPGSGLGGAALVEDLAGLYEEMTDRD</sequence>
<dbReference type="PROSITE" id="PS50966">
    <property type="entry name" value="ZF_SWIM"/>
    <property type="match status" value="1"/>
</dbReference>
<keyword evidence="1" id="KW-0862">Zinc</keyword>
<dbReference type="InterPro" id="IPR007527">
    <property type="entry name" value="Znf_SWIM"/>
</dbReference>
<feature type="domain" description="SWIM-type" evidence="2">
    <location>
        <begin position="142"/>
        <end position="170"/>
    </location>
</feature>
<accession>A0ABP6YY53</accession>
<reference evidence="4" key="1">
    <citation type="journal article" date="2019" name="Int. J. Syst. Evol. Microbiol.">
        <title>The Global Catalogue of Microorganisms (GCM) 10K type strain sequencing project: providing services to taxonomists for standard genome sequencing and annotation.</title>
        <authorList>
            <consortium name="The Broad Institute Genomics Platform"/>
            <consortium name="The Broad Institute Genome Sequencing Center for Infectious Disease"/>
            <person name="Wu L."/>
            <person name="Ma J."/>
        </authorList>
    </citation>
    <scope>NUCLEOTIDE SEQUENCE [LARGE SCALE GENOMIC DNA]</scope>
    <source>
        <strain evidence="4">JCM 16902</strain>
    </source>
</reference>
<evidence type="ECO:0000313" key="4">
    <source>
        <dbReference type="Proteomes" id="UP001501074"/>
    </source>
</evidence>